<protein>
    <submittedName>
        <fullName evidence="1">Uncharacterized protein</fullName>
    </submittedName>
</protein>
<accession>A0A645H8K7</accession>
<comment type="caution">
    <text evidence="1">The sequence shown here is derived from an EMBL/GenBank/DDBJ whole genome shotgun (WGS) entry which is preliminary data.</text>
</comment>
<evidence type="ECO:0000313" key="1">
    <source>
        <dbReference type="EMBL" id="MPN35030.1"/>
    </source>
</evidence>
<gene>
    <name evidence="1" type="ORF">SDC9_182524</name>
</gene>
<proteinExistence type="predicted"/>
<organism evidence="1">
    <name type="scientific">bioreactor metagenome</name>
    <dbReference type="NCBI Taxonomy" id="1076179"/>
    <lineage>
        <taxon>unclassified sequences</taxon>
        <taxon>metagenomes</taxon>
        <taxon>ecological metagenomes</taxon>
    </lineage>
</organism>
<dbReference type="AlphaFoldDB" id="A0A645H8K7"/>
<sequence length="138" mass="14217">MKNKRTALTVFLLSLVLVLGMVMSASAAEVTPYYSYTDDVAASLRISGGQATCGGSVSAMNPSNKCSVTATLKRQEGSSWVTVSGATWSGSGTGSAFASGTKSVSSGYSYRVFVTGKVMTPSGTLLETVTVQSKIVAY</sequence>
<reference evidence="1" key="1">
    <citation type="submission" date="2019-08" db="EMBL/GenBank/DDBJ databases">
        <authorList>
            <person name="Kucharzyk K."/>
            <person name="Murdoch R.W."/>
            <person name="Higgins S."/>
            <person name="Loffler F."/>
        </authorList>
    </citation>
    <scope>NUCLEOTIDE SEQUENCE</scope>
</reference>
<name>A0A645H8K7_9ZZZZ</name>
<dbReference type="EMBL" id="VSSQ01088365">
    <property type="protein sequence ID" value="MPN35030.1"/>
    <property type="molecule type" value="Genomic_DNA"/>
</dbReference>